<reference evidence="1" key="1">
    <citation type="journal article" date="2014" name="Front. Microbiol.">
        <title>High frequency of phylogenetically diverse reductive dehalogenase-homologous genes in deep subseafloor sedimentary metagenomes.</title>
        <authorList>
            <person name="Kawai M."/>
            <person name="Futagami T."/>
            <person name="Toyoda A."/>
            <person name="Takaki Y."/>
            <person name="Nishi S."/>
            <person name="Hori S."/>
            <person name="Arai W."/>
            <person name="Tsubouchi T."/>
            <person name="Morono Y."/>
            <person name="Uchiyama I."/>
            <person name="Ito T."/>
            <person name="Fujiyama A."/>
            <person name="Inagaki F."/>
            <person name="Takami H."/>
        </authorList>
    </citation>
    <scope>NUCLEOTIDE SEQUENCE</scope>
    <source>
        <strain evidence="1">Expedition CK06-06</strain>
    </source>
</reference>
<protein>
    <submittedName>
        <fullName evidence="1">Uncharacterized protein</fullName>
    </submittedName>
</protein>
<name>X1GZW7_9ZZZZ</name>
<dbReference type="AlphaFoldDB" id="X1GZW7"/>
<comment type="caution">
    <text evidence="1">The sequence shown here is derived from an EMBL/GenBank/DDBJ whole genome shotgun (WGS) entry which is preliminary data.</text>
</comment>
<sequence>MAKKEAVLTELANGNYNVESIIQKTEAKPKRVVEIINNQVQGVGTSFNRKKRV</sequence>
<gene>
    <name evidence="1" type="ORF">S03H2_15262</name>
</gene>
<proteinExistence type="predicted"/>
<accession>X1GZW7</accession>
<organism evidence="1">
    <name type="scientific">marine sediment metagenome</name>
    <dbReference type="NCBI Taxonomy" id="412755"/>
    <lineage>
        <taxon>unclassified sequences</taxon>
        <taxon>metagenomes</taxon>
        <taxon>ecological metagenomes</taxon>
    </lineage>
</organism>
<evidence type="ECO:0000313" key="1">
    <source>
        <dbReference type="EMBL" id="GAH47154.1"/>
    </source>
</evidence>
<dbReference type="EMBL" id="BARU01007751">
    <property type="protein sequence ID" value="GAH47154.1"/>
    <property type="molecule type" value="Genomic_DNA"/>
</dbReference>